<evidence type="ECO:0000313" key="5">
    <source>
        <dbReference type="EMBL" id="CAI4016574.1"/>
    </source>
</evidence>
<dbReference type="SUPFAM" id="SSF52091">
    <property type="entry name" value="SpoIIaa-like"/>
    <property type="match status" value="1"/>
</dbReference>
<keyword evidence="2" id="KW-0812">Transmembrane</keyword>
<evidence type="ECO:0000259" key="3">
    <source>
        <dbReference type="PROSITE" id="PS50042"/>
    </source>
</evidence>
<dbReference type="EMBL" id="CAMXCT020006591">
    <property type="protein sequence ID" value="CAL1169949.1"/>
    <property type="molecule type" value="Genomic_DNA"/>
</dbReference>
<feature type="domain" description="STAS" evidence="4">
    <location>
        <begin position="1682"/>
        <end position="1788"/>
    </location>
</feature>
<feature type="transmembrane region" description="Helical" evidence="2">
    <location>
        <begin position="1615"/>
        <end position="1645"/>
    </location>
</feature>
<keyword evidence="8" id="KW-1185">Reference proteome</keyword>
<feature type="transmembrane region" description="Helical" evidence="2">
    <location>
        <begin position="1373"/>
        <end position="1393"/>
    </location>
</feature>
<dbReference type="SUPFAM" id="SSF51206">
    <property type="entry name" value="cAMP-binding domain-like"/>
    <property type="match status" value="1"/>
</dbReference>
<dbReference type="EMBL" id="CAMXCT010006591">
    <property type="protein sequence ID" value="CAI4016574.1"/>
    <property type="molecule type" value="Genomic_DNA"/>
</dbReference>
<comment type="caution">
    <text evidence="5">The sequence shown here is derived from an EMBL/GenBank/DDBJ whole genome shotgun (WGS) entry which is preliminary data.</text>
</comment>
<reference evidence="6" key="2">
    <citation type="submission" date="2024-04" db="EMBL/GenBank/DDBJ databases">
        <authorList>
            <person name="Chen Y."/>
            <person name="Shah S."/>
            <person name="Dougan E. K."/>
            <person name="Thang M."/>
            <person name="Chan C."/>
        </authorList>
    </citation>
    <scope>NUCLEOTIDE SEQUENCE [LARGE SCALE GENOMIC DNA]</scope>
</reference>
<name>A0A9P1GLS1_9DINO</name>
<feature type="region of interest" description="Disordered" evidence="1">
    <location>
        <begin position="1200"/>
        <end position="1227"/>
    </location>
</feature>
<organism evidence="5">
    <name type="scientific">Cladocopium goreaui</name>
    <dbReference type="NCBI Taxonomy" id="2562237"/>
    <lineage>
        <taxon>Eukaryota</taxon>
        <taxon>Sar</taxon>
        <taxon>Alveolata</taxon>
        <taxon>Dinophyceae</taxon>
        <taxon>Suessiales</taxon>
        <taxon>Symbiodiniaceae</taxon>
        <taxon>Cladocopium</taxon>
    </lineage>
</organism>
<reference evidence="5" key="1">
    <citation type="submission" date="2022-10" db="EMBL/GenBank/DDBJ databases">
        <authorList>
            <person name="Chen Y."/>
            <person name="Dougan E. K."/>
            <person name="Chan C."/>
            <person name="Rhodes N."/>
            <person name="Thang M."/>
        </authorList>
    </citation>
    <scope>NUCLEOTIDE SEQUENCE</scope>
</reference>
<evidence type="ECO:0000313" key="8">
    <source>
        <dbReference type="Proteomes" id="UP001152797"/>
    </source>
</evidence>
<dbReference type="InterPro" id="IPR018490">
    <property type="entry name" value="cNMP-bd_dom_sf"/>
</dbReference>
<feature type="domain" description="Cyclic nucleotide-binding" evidence="3">
    <location>
        <begin position="1835"/>
        <end position="1894"/>
    </location>
</feature>
<evidence type="ECO:0000313" key="7">
    <source>
        <dbReference type="EMBL" id="CAL4803886.1"/>
    </source>
</evidence>
<evidence type="ECO:0000256" key="1">
    <source>
        <dbReference type="SAM" id="MobiDB-lite"/>
    </source>
</evidence>
<dbReference type="EMBL" id="CAMXCT030006591">
    <property type="protein sequence ID" value="CAL4803886.1"/>
    <property type="molecule type" value="Genomic_DNA"/>
</dbReference>
<feature type="transmembrane region" description="Helical" evidence="2">
    <location>
        <begin position="1483"/>
        <end position="1503"/>
    </location>
</feature>
<dbReference type="InterPro" id="IPR036513">
    <property type="entry name" value="STAS_dom_sf"/>
</dbReference>
<evidence type="ECO:0000259" key="4">
    <source>
        <dbReference type="PROSITE" id="PS50801"/>
    </source>
</evidence>
<dbReference type="PROSITE" id="PS50042">
    <property type="entry name" value="CNMP_BINDING_3"/>
    <property type="match status" value="1"/>
</dbReference>
<dbReference type="InterPro" id="IPR052706">
    <property type="entry name" value="Membrane-Transporter-like"/>
</dbReference>
<keyword evidence="2" id="KW-1133">Transmembrane helix</keyword>
<accession>A0A9P1GLS1</accession>
<dbReference type="Pfam" id="PF01740">
    <property type="entry name" value="STAS"/>
    <property type="match status" value="1"/>
</dbReference>
<sequence>MGLTQSIGIDAHVTKQVKSPVIRINLAEETGQTLLWRILQNDNIAAVHMGPPCGTSSRAREIKHKRRYNPPPLHSTAHPDGLCTLTGASLEKVRAANRLYLLCSQVMEWATANGIIASIENPLRSHAWATSYMQKHLYGLQLYSVEFHHCMYGATRRKRTKVLCNHHCLAPLGLECDGNHPHDAWGVTSSGSWATATEVEYPHQLCQAWAQCLYRCFLSLGAIESPQELVPNSDISLVQASKVATGTQPRGKKLKPLMREYDYFLTIQGPQCVLTELPTKCNSDTPVPTTCTTSPHSSYIPAQAKRIKLPYQVGEKAEFDRWETVYGIAWTPQAFIARAAGRSHPGHFLDGVHPVLKSMFYSGANKSLSCRAKERSEQMRKWITRASELARGVEDGKGDSPCHAKAILAKKNLKLFEEMISASGSPDIGLAKDVARGFNLMGDIPTGSIYPDRPSYATLLPEQVRRMADVARPAIWEAAKKIMDPEVAVEVHRITLEERDKGWLRGPFAPQDLPKEAILTRRFGVKQSSTLSDGSRTMKVRPIDDFSESLVNSTNSCAESIQPMAVDSILATMVYRDRSWGHEKLTGKTIDLRKAYKNLPLATEALGDAYLCVMNPETGEPEAFQTLVLPFGARAAVMGFCRTSYALWRIGVSLFGLHWTVFFDDYFLVASELEERHVDMAQRLLFQILGWETSSEKEAEFRSISKILGVQIDLSDSKAGLFSVCNVAARAAELTQTIDSILERGQLTSAEMRVRRGRLIFAESQIFGRLSGLHMQNLSRWEHAVGAAPIDAGLKVSLMFLRDRVVRGEPRTVDSGIGKVFHLYTDACYENGQGGLGGVLYNELGEMLSYFSAHVTEAQAARLNPLGKDTIIFELEALAALTGTTLLLHSAAISPADRIVVFLDNDGVLGRIISGRSGLGLDGQIIQGILEWEQSLRSVVWYERVPSAANIADLPSREILDGFDVNLQIDIDVDATQLLEPILAIDRIQQQMEQCLYELDGLEDDLRDLNIYGVPPMLRTLTNQLRLVITQVKIHKLRLLCQLQRSIYLQWRHHQCFPWRAKSPTCQKDCCALTAKRAAIRGSWTHVRQRRKQSNQAQHRVAAESQRDLERRLERQACTGPPVAGDTPMLSPELVEDERTSNMSKISRQRLFRSASSVWIRRLTSMLPNDAFNREVSDPGHCAPWSAAGGISHVPIRRPAESAKTTGRRTAESARNLSGGRRKTAAPPRCPTSKASCIYQFCRRCARTTQKTDHWATKSSNLVLEPGFGFTGPLCWREDRPRQPELQLQLDADVAKGSIIALFIGQFVTTTNLDPLTAILFGQLARKVARLQTGESQETILSNVMLLMPFISLCLGLALYVVGKLKLAMMLRFIPYTVVAGFLAGSGILILQLGSAPLLQEYWASDVPQKEMGNDAKDEEGLLKMGEHGTAATNEDNDANGKNMGIGQGLCLCMSYDSSQAEERVRDGFHQSYEKTAVADLEFMGGFVVIMTVSWSINTLAVAKLVPLRPGLERCDEQDEIRSLGVTNVLLGSCGGLCSMQSFKIPMIMRSVRSGPNWPYFNVVMNVLLFLCSPRSIVQTVPRFLFAGTVVRLACDLINEWLLDARRRVSAEEWLVLLATALAVVINVTLGILFGLFCTLAWFAFEYMNVTGIAHESTLSESRSRVERSEAEHALLKKHGGSTLILWLNGYFFFGLACQVIDQIREKIKSSEASVVILDFTSVPAIDASGVCALAELTQELRDRRKVRCIFSGMARRLKKSLEGAAQHQQAHLFLDMFPDLDKAVEFCEVGILKGLPMQKRPSFGKRISKIDSLNCISEVAPFLMERGNEPDGGIWHHLLQNELDYLDPDMVTVNILRDLSGEAHEKEDGEVLFRHGSAARELIVILDGAVDVTHPSGPGANSPHRRATVKGSDITEVPETRARRARVGAVFGAVEYASGSFDRDQNVYVGANLSCTGKAVGALEVLIIDFNDLWQAEVKEPRLAIVLRTWLSRLASVALMASLQQDPLSHLHCREMRQQATHFAVV</sequence>
<dbReference type="InterPro" id="IPR002645">
    <property type="entry name" value="STAS_dom"/>
</dbReference>
<dbReference type="PANTHER" id="PTHR43310:SF2">
    <property type="entry name" value="SLC26A_SULP TRANSPORTER DOMAIN-CONTAINING PROTEIN"/>
    <property type="match status" value="1"/>
</dbReference>
<dbReference type="CDD" id="cd07042">
    <property type="entry name" value="STAS_SulP_like_sulfate_transporter"/>
    <property type="match status" value="1"/>
</dbReference>
<protein>
    <submittedName>
        <fullName evidence="7">Uncharacterized protein C24H6.11c</fullName>
    </submittedName>
</protein>
<dbReference type="PANTHER" id="PTHR43310">
    <property type="entry name" value="SULFATE TRANSPORTER YBAR-RELATED"/>
    <property type="match status" value="1"/>
</dbReference>
<gene>
    <name evidence="5" type="ORF">C1SCF055_LOCUS41303</name>
</gene>
<dbReference type="Proteomes" id="UP001152797">
    <property type="component" value="Unassembled WGS sequence"/>
</dbReference>
<evidence type="ECO:0000256" key="2">
    <source>
        <dbReference type="SAM" id="Phobius"/>
    </source>
</evidence>
<dbReference type="Gene3D" id="3.30.750.24">
    <property type="entry name" value="STAS domain"/>
    <property type="match status" value="1"/>
</dbReference>
<proteinExistence type="predicted"/>
<feature type="transmembrane region" description="Helical" evidence="2">
    <location>
        <begin position="1340"/>
        <end position="1361"/>
    </location>
</feature>
<evidence type="ECO:0000313" key="6">
    <source>
        <dbReference type="EMBL" id="CAL1169949.1"/>
    </source>
</evidence>
<dbReference type="InterPro" id="IPR000595">
    <property type="entry name" value="cNMP-bd_dom"/>
</dbReference>
<dbReference type="InterPro" id="IPR014710">
    <property type="entry name" value="RmlC-like_jellyroll"/>
</dbReference>
<dbReference type="Gene3D" id="2.60.120.10">
    <property type="entry name" value="Jelly Rolls"/>
    <property type="match status" value="1"/>
</dbReference>
<keyword evidence="2" id="KW-0472">Membrane</keyword>
<dbReference type="PROSITE" id="PS50801">
    <property type="entry name" value="STAS"/>
    <property type="match status" value="1"/>
</dbReference>
<dbReference type="OrthoDB" id="409725at2759"/>